<keyword evidence="5" id="KW-0963">Cytoplasm</keyword>
<evidence type="ECO:0000256" key="3">
    <source>
        <dbReference type="ARBA" id="ARBA00023125"/>
    </source>
</evidence>
<comment type="caution">
    <text evidence="9">The sequence shown here is derived from an EMBL/GenBank/DDBJ whole genome shotgun (WGS) entry which is preliminary data.</text>
</comment>
<evidence type="ECO:0000313" key="9">
    <source>
        <dbReference type="EMBL" id="GAA3723837.1"/>
    </source>
</evidence>
<dbReference type="Proteomes" id="UP001500908">
    <property type="component" value="Unassembled WGS sequence"/>
</dbReference>
<dbReference type="InterPro" id="IPR000943">
    <property type="entry name" value="RNA_pol_sigma70"/>
</dbReference>
<feature type="domain" description="RNA polymerase sigma-70" evidence="8">
    <location>
        <begin position="641"/>
        <end position="667"/>
    </location>
</feature>
<protein>
    <recommendedName>
        <fullName evidence="5">RNA polymerase sigma factor SigA</fullName>
    </recommendedName>
</protein>
<feature type="region of interest" description="Sigma-70 factor domain-3" evidence="5">
    <location>
        <begin position="527"/>
        <end position="603"/>
    </location>
</feature>
<feature type="short sequence motif" description="Interaction with polymerase core subunit RpoC" evidence="5">
    <location>
        <begin position="472"/>
        <end position="475"/>
    </location>
</feature>
<dbReference type="NCBIfam" id="TIGR02393">
    <property type="entry name" value="RpoD_Cterm"/>
    <property type="match status" value="1"/>
</dbReference>
<dbReference type="InterPro" id="IPR036388">
    <property type="entry name" value="WH-like_DNA-bd_sf"/>
</dbReference>
<evidence type="ECO:0000256" key="6">
    <source>
        <dbReference type="SAM" id="MobiDB-lite"/>
    </source>
</evidence>
<dbReference type="Pfam" id="PF04545">
    <property type="entry name" value="Sigma70_r4"/>
    <property type="match status" value="1"/>
</dbReference>
<keyword evidence="1 5" id="KW-0805">Transcription regulation</keyword>
<feature type="region of interest" description="Sigma-70 factor domain-2" evidence="5">
    <location>
        <begin position="448"/>
        <end position="518"/>
    </location>
</feature>
<dbReference type="PROSITE" id="PS00715">
    <property type="entry name" value="SIGMA70_1"/>
    <property type="match status" value="1"/>
</dbReference>
<comment type="subcellular location">
    <subcellularLocation>
        <location evidence="5">Cytoplasm</location>
    </subcellularLocation>
</comment>
<feature type="region of interest" description="Disordered" evidence="6">
    <location>
        <begin position="137"/>
        <end position="353"/>
    </location>
</feature>
<dbReference type="Pfam" id="PF00140">
    <property type="entry name" value="Sigma70_r1_2"/>
    <property type="match status" value="1"/>
</dbReference>
<proteinExistence type="inferred from homology"/>
<feature type="region of interest" description="Disordered" evidence="6">
    <location>
        <begin position="662"/>
        <end position="681"/>
    </location>
</feature>
<dbReference type="EMBL" id="BAABDD010000001">
    <property type="protein sequence ID" value="GAA3723837.1"/>
    <property type="molecule type" value="Genomic_DNA"/>
</dbReference>
<comment type="similarity">
    <text evidence="5">Belongs to the sigma-70 factor family. RpoD/SigA subfamily.</text>
</comment>
<dbReference type="InterPro" id="IPR007624">
    <property type="entry name" value="RNA_pol_sigma70_r3"/>
</dbReference>
<dbReference type="InterPro" id="IPR013324">
    <property type="entry name" value="RNA_pol_sigma_r3/r4-like"/>
</dbReference>
<dbReference type="PANTHER" id="PTHR30603:SF59">
    <property type="entry name" value="RNA POLYMERASE PRINCIPAL SIGMA FACTOR HRDA"/>
    <property type="match status" value="1"/>
</dbReference>
<evidence type="ECO:0000313" key="10">
    <source>
        <dbReference type="Proteomes" id="UP001500908"/>
    </source>
</evidence>
<feature type="DNA-binding region" description="H-T-H motif" evidence="5">
    <location>
        <begin position="642"/>
        <end position="661"/>
    </location>
</feature>
<dbReference type="HAMAP" id="MF_00963">
    <property type="entry name" value="Sigma70_RpoD_SigA"/>
    <property type="match status" value="1"/>
</dbReference>
<dbReference type="SUPFAM" id="SSF88659">
    <property type="entry name" value="Sigma3 and sigma4 domains of RNA polymerase sigma factors"/>
    <property type="match status" value="2"/>
</dbReference>
<feature type="compositionally biased region" description="Basic residues" evidence="6">
    <location>
        <begin position="146"/>
        <end position="156"/>
    </location>
</feature>
<organism evidence="9 10">
    <name type="scientific">Salinactinospora qingdaonensis</name>
    <dbReference type="NCBI Taxonomy" id="702744"/>
    <lineage>
        <taxon>Bacteria</taxon>
        <taxon>Bacillati</taxon>
        <taxon>Actinomycetota</taxon>
        <taxon>Actinomycetes</taxon>
        <taxon>Streptosporangiales</taxon>
        <taxon>Nocardiopsidaceae</taxon>
        <taxon>Salinactinospora</taxon>
    </lineage>
</organism>
<dbReference type="InterPro" id="IPR028630">
    <property type="entry name" value="Sigma70_RpoD"/>
</dbReference>
<evidence type="ECO:0000256" key="2">
    <source>
        <dbReference type="ARBA" id="ARBA00023082"/>
    </source>
</evidence>
<comment type="subunit">
    <text evidence="5">Interacts transiently with the RNA polymerase catalytic core.</text>
</comment>
<accession>A0ABP7EU51</accession>
<reference evidence="10" key="1">
    <citation type="journal article" date="2019" name="Int. J. Syst. Evol. Microbiol.">
        <title>The Global Catalogue of Microorganisms (GCM) 10K type strain sequencing project: providing services to taxonomists for standard genome sequencing and annotation.</title>
        <authorList>
            <consortium name="The Broad Institute Genomics Platform"/>
            <consortium name="The Broad Institute Genome Sequencing Center for Infectious Disease"/>
            <person name="Wu L."/>
            <person name="Ma J."/>
        </authorList>
    </citation>
    <scope>NUCLEOTIDE SEQUENCE [LARGE SCALE GENOMIC DNA]</scope>
    <source>
        <strain evidence="10">JCM 17137</strain>
    </source>
</reference>
<feature type="compositionally biased region" description="Basic and acidic residues" evidence="6">
    <location>
        <begin position="34"/>
        <end position="45"/>
    </location>
</feature>
<dbReference type="InterPro" id="IPR050239">
    <property type="entry name" value="Sigma-70_RNA_pol_init_factors"/>
</dbReference>
<name>A0ABP7EU51_9ACTN</name>
<keyword evidence="10" id="KW-1185">Reference proteome</keyword>
<dbReference type="PANTHER" id="PTHR30603">
    <property type="entry name" value="RNA POLYMERASE SIGMA FACTOR RPO"/>
    <property type="match status" value="1"/>
</dbReference>
<dbReference type="SUPFAM" id="SSF88946">
    <property type="entry name" value="Sigma2 domain of RNA polymerase sigma factors"/>
    <property type="match status" value="1"/>
</dbReference>
<dbReference type="InterPro" id="IPR012760">
    <property type="entry name" value="RNA_pol_sigma_RpoD_C"/>
</dbReference>
<dbReference type="InterPro" id="IPR014284">
    <property type="entry name" value="RNA_pol_sigma-70_dom"/>
</dbReference>
<feature type="compositionally biased region" description="Polar residues" evidence="6">
    <location>
        <begin position="1"/>
        <end position="21"/>
    </location>
</feature>
<keyword evidence="3 5" id="KW-0238">DNA-binding</keyword>
<feature type="region of interest" description="Sigma-70 factor domain-4" evidence="5">
    <location>
        <begin position="616"/>
        <end position="669"/>
    </location>
</feature>
<evidence type="ECO:0000256" key="5">
    <source>
        <dbReference type="HAMAP-Rule" id="MF_00963"/>
    </source>
</evidence>
<dbReference type="InterPro" id="IPR007630">
    <property type="entry name" value="RNA_pol_sigma70_r4"/>
</dbReference>
<sequence length="681" mass="74032">MGSRSPNRGQDPTGRTCQNARDGTYALVKTMPRSRGDDPGLERGMSDTLPPDSSGRRVQQSRHTSVREVFVSPASSTRSKQSESLHEPVIQQLIERGRSQGYLEPEDVRRAFEEADIPMSRAQAVLRSLTKEGVTLVVGAEESAPARRKSTRRKTAAAKNGGAQAKRAAAAQEQSDTVTAVVDTADAATTTASKKHEATSSDSGEGTTKRSTSSAKTKRSSKSTKKSSAKSNSSKSSAATKESSATTTSETAETETEESAKATTDEAVTADAPAAEANDGATKAKDTKDEVVLESTEDEETLELEATDDLEDAGAELELVDDSDDSPESVDGPVAGSGLKPETAGIPEKAAANTSDDESFVLYEDDDDAPAAQVIAAGATADPVKDYLKQIGKVPLLNAEQEVELAKRIEAGLFAEEKLAEDGHELSRDFRDELEWIADDGGRAKKHLLEANLRLVVSLAKRYTGRGMLFLDLIQEGNLGLIRAVEKFDYTKGYKFSTYATWWIRQAITRAMADQARTIRIPVHMVEVINKLARVQRQMLQDLGREPTPEELAKELDMTPEKVVEVQKYGREPISLHTPLGEDGDSEFGDLIEDSEAIQPGEAVSFTLLQEQLHSVLDTLSEREAGVVSMRFGLTDGQPKTLDEIGKVYGVTRERIRQIESKTMSKLRHPSRSQVLRDYLD</sequence>
<feature type="compositionally biased region" description="Acidic residues" evidence="6">
    <location>
        <begin position="295"/>
        <end position="328"/>
    </location>
</feature>
<dbReference type="NCBIfam" id="TIGR02937">
    <property type="entry name" value="sigma70-ECF"/>
    <property type="match status" value="1"/>
</dbReference>
<comment type="function">
    <text evidence="5">Sigma factors are initiation factors that promote the attachment of RNA polymerase to specific initiation sites and are then released. This sigma factor is the primary sigma factor during exponential growth.</text>
</comment>
<feature type="domain" description="RNA polymerase sigma-70" evidence="7">
    <location>
        <begin position="472"/>
        <end position="485"/>
    </location>
</feature>
<feature type="compositionally biased region" description="Low complexity" evidence="6">
    <location>
        <begin position="229"/>
        <end position="251"/>
    </location>
</feature>
<dbReference type="PROSITE" id="PS00716">
    <property type="entry name" value="SIGMA70_2"/>
    <property type="match status" value="1"/>
</dbReference>
<evidence type="ECO:0000259" key="8">
    <source>
        <dbReference type="PROSITE" id="PS00716"/>
    </source>
</evidence>
<feature type="compositionally biased region" description="Basic residues" evidence="6">
    <location>
        <begin position="216"/>
        <end position="228"/>
    </location>
</feature>
<dbReference type="Gene3D" id="1.10.10.10">
    <property type="entry name" value="Winged helix-like DNA-binding domain superfamily/Winged helix DNA-binding domain"/>
    <property type="match status" value="2"/>
</dbReference>
<dbReference type="Gene3D" id="1.10.601.10">
    <property type="entry name" value="RNA Polymerase Primary Sigma Factor"/>
    <property type="match status" value="2"/>
</dbReference>
<feature type="compositionally biased region" description="Basic and acidic residues" evidence="6">
    <location>
        <begin position="282"/>
        <end position="291"/>
    </location>
</feature>
<feature type="region of interest" description="Disordered" evidence="6">
    <location>
        <begin position="1"/>
        <end position="86"/>
    </location>
</feature>
<keyword evidence="2 5" id="KW-0731">Sigma factor</keyword>
<keyword evidence="4 5" id="KW-0804">Transcription</keyword>
<feature type="compositionally biased region" description="Low complexity" evidence="6">
    <location>
        <begin position="265"/>
        <end position="281"/>
    </location>
</feature>
<dbReference type="CDD" id="cd06171">
    <property type="entry name" value="Sigma70_r4"/>
    <property type="match status" value="1"/>
</dbReference>
<feature type="compositionally biased region" description="Low complexity" evidence="6">
    <location>
        <begin position="157"/>
        <end position="192"/>
    </location>
</feature>
<dbReference type="Pfam" id="PF04542">
    <property type="entry name" value="Sigma70_r2"/>
    <property type="match status" value="1"/>
</dbReference>
<dbReference type="InterPro" id="IPR009042">
    <property type="entry name" value="RNA_pol_sigma70_r1_2"/>
</dbReference>
<evidence type="ECO:0000256" key="1">
    <source>
        <dbReference type="ARBA" id="ARBA00023015"/>
    </source>
</evidence>
<dbReference type="PRINTS" id="PR00046">
    <property type="entry name" value="SIGMA70FCT"/>
</dbReference>
<dbReference type="InterPro" id="IPR013325">
    <property type="entry name" value="RNA_pol_sigma_r2"/>
</dbReference>
<dbReference type="NCBIfam" id="NF004561">
    <property type="entry name" value="PRK05901.1-3"/>
    <property type="match status" value="1"/>
</dbReference>
<gene>
    <name evidence="5" type="primary">sigA</name>
    <name evidence="9" type="ORF">GCM10022402_00590</name>
</gene>
<evidence type="ECO:0000259" key="7">
    <source>
        <dbReference type="PROSITE" id="PS00715"/>
    </source>
</evidence>
<dbReference type="Pfam" id="PF04539">
    <property type="entry name" value="Sigma70_r3"/>
    <property type="match status" value="1"/>
</dbReference>
<evidence type="ECO:0000256" key="4">
    <source>
        <dbReference type="ARBA" id="ARBA00023163"/>
    </source>
</evidence>
<dbReference type="InterPro" id="IPR007627">
    <property type="entry name" value="RNA_pol_sigma70_r2"/>
</dbReference>